<keyword evidence="3 4" id="KW-0418">Kinase</keyword>
<proteinExistence type="inferred from homology"/>
<dbReference type="Proteomes" id="UP000298246">
    <property type="component" value="Unassembled WGS sequence"/>
</dbReference>
<evidence type="ECO:0000313" key="6">
    <source>
        <dbReference type="Proteomes" id="UP000298246"/>
    </source>
</evidence>
<dbReference type="PIRSF" id="PIRSF006078">
    <property type="entry name" value="GlxK"/>
    <property type="match status" value="1"/>
</dbReference>
<reference evidence="5 6" key="1">
    <citation type="submission" date="2017-03" db="EMBL/GenBank/DDBJ databases">
        <title>Isolation of Levoglucosan Utilizing Bacteria.</title>
        <authorList>
            <person name="Arya A.S."/>
        </authorList>
    </citation>
    <scope>NUCLEOTIDE SEQUENCE [LARGE SCALE GENOMIC DNA]</scope>
    <source>
        <strain evidence="5 6">MEC069</strain>
    </source>
</reference>
<dbReference type="EMBL" id="MYFO01000013">
    <property type="protein sequence ID" value="TFE87483.1"/>
    <property type="molecule type" value="Genomic_DNA"/>
</dbReference>
<dbReference type="InterPro" id="IPR018193">
    <property type="entry name" value="Glyc_kinase_flavodox-like_fold"/>
</dbReference>
<dbReference type="GO" id="GO:0008887">
    <property type="term" value="F:glycerate kinase activity"/>
    <property type="evidence" value="ECO:0007669"/>
    <property type="project" value="UniProtKB-UniRule"/>
</dbReference>
<dbReference type="GO" id="GO:0031388">
    <property type="term" value="P:organic acid phosphorylation"/>
    <property type="evidence" value="ECO:0007669"/>
    <property type="project" value="UniProtKB-UniRule"/>
</dbReference>
<sequence length="412" mass="41862">MNIIIAPDSFKGSLTAPEAALAIERGVRRARPDATCWLVPVGDGGEGTAACLAAATGGRLARATVSGPLGEPVEAAYAVLGGAAARSLAAGDRAAGSGARGGADAARPDTDDDSVCVIEMAEASGLGLVPLARRNPLLTTTFGTGQLIRAALDRGCRRFVLALGGSATCDGGAGMLQALGMRLLDNAGRPIGYGGAELARIVTLDDTGWDTRIAECEWLIATDVSHPLIGDQGAARVFGPQKGASPQAVEALEAALRHWADRIAAHNGVRLHERPGAGAAGGLGGAFQAFFPARQRRGIDVVIELTGLERRLADATLVITGEGRIDAQTAAGKAPLGVAQAAKRHGVPVIALAGSIGSGIAGLHETGIASVHSIVQTPMSLEAAMRDAALLLEQAAEQALRAFLAGWSQRQS</sequence>
<evidence type="ECO:0000256" key="4">
    <source>
        <dbReference type="PIRNR" id="PIRNR006078"/>
    </source>
</evidence>
<protein>
    <submittedName>
        <fullName evidence="5">Glycerate kinase</fullName>
    </submittedName>
</protein>
<dbReference type="Pfam" id="PF02595">
    <property type="entry name" value="Gly_kinase"/>
    <property type="match status" value="1"/>
</dbReference>
<dbReference type="InterPro" id="IPR036129">
    <property type="entry name" value="Glycerate_kinase_sf"/>
</dbReference>
<accession>A0A4Y8Q1D8</accession>
<dbReference type="OrthoDB" id="9774290at2"/>
<name>A0A4Y8Q1D8_9BACL</name>
<evidence type="ECO:0000313" key="5">
    <source>
        <dbReference type="EMBL" id="TFE87483.1"/>
    </source>
</evidence>
<evidence type="ECO:0000256" key="2">
    <source>
        <dbReference type="ARBA" id="ARBA00022679"/>
    </source>
</evidence>
<evidence type="ECO:0000256" key="3">
    <source>
        <dbReference type="ARBA" id="ARBA00022777"/>
    </source>
</evidence>
<keyword evidence="2 4" id="KW-0808">Transferase</keyword>
<comment type="caution">
    <text evidence="5">The sequence shown here is derived from an EMBL/GenBank/DDBJ whole genome shotgun (WGS) entry which is preliminary data.</text>
</comment>
<keyword evidence="6" id="KW-1185">Reference proteome</keyword>
<dbReference type="Gene3D" id="3.90.1510.10">
    <property type="entry name" value="Glycerate kinase, domain 2"/>
    <property type="match status" value="1"/>
</dbReference>
<dbReference type="PANTHER" id="PTHR21599">
    <property type="entry name" value="GLYCERATE KINASE"/>
    <property type="match status" value="1"/>
</dbReference>
<dbReference type="Gene3D" id="3.40.50.10350">
    <property type="entry name" value="Glycerate kinase, domain 1"/>
    <property type="match status" value="1"/>
</dbReference>
<dbReference type="SUPFAM" id="SSF110738">
    <property type="entry name" value="Glycerate kinase I"/>
    <property type="match status" value="1"/>
</dbReference>
<dbReference type="NCBIfam" id="TIGR00045">
    <property type="entry name" value="glycerate kinase"/>
    <property type="match status" value="1"/>
</dbReference>
<gene>
    <name evidence="5" type="ORF">B5M42_11670</name>
</gene>
<organism evidence="5 6">
    <name type="scientific">Paenibacillus athensensis</name>
    <dbReference type="NCBI Taxonomy" id="1967502"/>
    <lineage>
        <taxon>Bacteria</taxon>
        <taxon>Bacillati</taxon>
        <taxon>Bacillota</taxon>
        <taxon>Bacilli</taxon>
        <taxon>Bacillales</taxon>
        <taxon>Paenibacillaceae</taxon>
        <taxon>Paenibacillus</taxon>
    </lineage>
</organism>
<dbReference type="AlphaFoldDB" id="A0A4Y8Q1D8"/>
<dbReference type="InterPro" id="IPR018197">
    <property type="entry name" value="Glycerate_kinase_RE-like"/>
</dbReference>
<dbReference type="PANTHER" id="PTHR21599:SF0">
    <property type="entry name" value="GLYCERATE KINASE"/>
    <property type="match status" value="1"/>
</dbReference>
<dbReference type="InterPro" id="IPR004381">
    <property type="entry name" value="Glycerate_kinase"/>
</dbReference>
<dbReference type="RefSeq" id="WP_134752971.1">
    <property type="nucleotide sequence ID" value="NZ_MYFO02000010.1"/>
</dbReference>
<evidence type="ECO:0000256" key="1">
    <source>
        <dbReference type="ARBA" id="ARBA00006284"/>
    </source>
</evidence>
<comment type="similarity">
    <text evidence="1 4">Belongs to the glycerate kinase type-1 family.</text>
</comment>